<dbReference type="PANTHER" id="PTHR33064:SF37">
    <property type="entry name" value="RIBONUCLEASE H"/>
    <property type="match status" value="1"/>
</dbReference>
<dbReference type="Gene3D" id="3.30.420.10">
    <property type="entry name" value="Ribonuclease H-like superfamily/Ribonuclease H"/>
    <property type="match status" value="1"/>
</dbReference>
<evidence type="ECO:0000256" key="9">
    <source>
        <dbReference type="ARBA" id="ARBA00022918"/>
    </source>
</evidence>
<dbReference type="GO" id="GO:0006508">
    <property type="term" value="P:proteolysis"/>
    <property type="evidence" value="ECO:0007669"/>
    <property type="project" value="UniProtKB-KW"/>
</dbReference>
<feature type="compositionally biased region" description="Basic and acidic residues" evidence="10">
    <location>
        <begin position="39"/>
        <end position="62"/>
    </location>
</feature>
<dbReference type="InterPro" id="IPR021109">
    <property type="entry name" value="Peptidase_aspartic_dom_sf"/>
</dbReference>
<feature type="domain" description="Reverse transcriptase RNase H-like" evidence="12">
    <location>
        <begin position="1193"/>
        <end position="1295"/>
    </location>
</feature>
<dbReference type="InterPro" id="IPR002156">
    <property type="entry name" value="RNaseH_domain"/>
</dbReference>
<evidence type="ECO:0000313" key="13">
    <source>
        <dbReference type="EMBL" id="GMF35771.1"/>
    </source>
</evidence>
<reference evidence="13" key="1">
    <citation type="submission" date="2023-04" db="EMBL/GenBank/DDBJ databases">
        <title>Phytophthora fragariaefolia NBRC 109709.</title>
        <authorList>
            <person name="Ichikawa N."/>
            <person name="Sato H."/>
            <person name="Tonouchi N."/>
        </authorList>
    </citation>
    <scope>NUCLEOTIDE SEQUENCE</scope>
    <source>
        <strain evidence="13">NBRC 109709</strain>
    </source>
</reference>
<keyword evidence="2" id="KW-0645">Protease</keyword>
<dbReference type="Gene3D" id="3.10.10.10">
    <property type="entry name" value="HIV Type 1 Reverse Transcriptase, subunit A, domain 1"/>
    <property type="match status" value="1"/>
</dbReference>
<dbReference type="SUPFAM" id="SSF56672">
    <property type="entry name" value="DNA/RNA polymerases"/>
    <property type="match status" value="1"/>
</dbReference>
<evidence type="ECO:0000256" key="2">
    <source>
        <dbReference type="ARBA" id="ARBA00022670"/>
    </source>
</evidence>
<dbReference type="InterPro" id="IPR043502">
    <property type="entry name" value="DNA/RNA_pol_sf"/>
</dbReference>
<evidence type="ECO:0000256" key="10">
    <source>
        <dbReference type="SAM" id="MobiDB-lite"/>
    </source>
</evidence>
<feature type="domain" description="RNase H type-1" evidence="11">
    <location>
        <begin position="1363"/>
        <end position="1441"/>
    </location>
</feature>
<sequence length="1595" mass="177956">MSGLGPLADVVVGVADAVTAVILCWRCSNRAFSYVAKPEPARDDSGSDNEVSDKEPAEESFIRKLPGNRPPMNSNTPAANRVIGRILDQMTESSDWIRQFTPKAVRQALWVELSSELAWPVNTMSAVKVAEDTVSLLRVMGLEPQTNPSEAALRDWPPAIAGKELKRWKRKLRLSFGTSDIGLKTPPTVRPKGGVQTLHRSRYPKHLRRTNMEKKDDDGVLGVKTEGAPGAARASSGRSHRRFVPRDDSSDDDSGEGGYYRKEDAEYDDPSDELARQVREVSEVERLNSTPRLELATHRPLAQIKAFSGLHRGLERRLCHLRVKDIHELGDIINDILKSEERISTSETSAYLSRGRDRSHGRDERRAETSRDGYRRDRHDRHRRGYDRRMNNSRHTPRISLAEASLSEMMAELQVRESKYGRSERSKSRDMPRSFEDSSGEDVEDRPTDDDQSGSDYADPYYSDKHDRHVAAANDAERRTEAIGTEEVNEVNTMEIEKERNGSVGGGESDERRNDEWNGGSSEGLVSSVTKNPGMTTNPRTVISERFAKQLRLREVRDHGRCMEIQGFTKGTMTTTKRALAKVTLGWNQVYEYELWVMDHGAGVDVVLGTDFMIPAGVRLDLFHAAARLPDEVEIPLIKTQRMTDTQEVGPHVPDGPTEVLTIPGHESRDYRPMRRPPTNETRDHVPGASTSLAVGSQGGPTEDGGLGSDKYNEWRVLAYSSSRDSDLYKVEGEIYQRWLAAQPSAVERVPYTTPTKILRRPSESSEGSVSDRDDQAECFTATTEPSTEMVAEVVHQEEARPKLTAHSDRVSEGSEVTQRKLEGAYLAAATVSEDWGDRDALNASEHPGNDIEFEDYDRELAFLPDLTEAASTTLDYTGPHVRHPSLSVVQQDRVMKALKSHTRIMISSGNALPPPAYGVVCDIDVQGHPPIRKKARRIPLRHLKQPYELLKGLLKAGHIAFSDSPWASPIVILLKKSGVSIRLCIDYKMVNTVTAIMEYTMPLVDDLLYGHGESSDIPDSLSAVVNDPKGDMFASYEADQSLLVPVFERRSFVDDICFGGESFDSCLETLDRLLSRFEECRISVSFTKSMFVQPTVDFLSHTISREGLRADAKNLKAITELSFPKTKKGVQAFLGALNYYSRFIQDFAVYGAALYQVREEGFGPGGDLSTAKRSFTALQANVADTHILRHFDRAKEVHVMLFANDWALSTTLMQEHDGGMHPVRFGGRVLKDNEVNYHPAEKEVLALLLLLKTCYIQLTGRTINAYTRFLTLEWINTSKTPFGRSTQFAVMLSSWHLVVHRVNEDDCAFAQMLHSTSTNFVGLNAALQRVAPPSKRIPKVRMDPALLYARSPNYHQGFVLSFDGSAKTPKHGGYGSCAWILWRLPDRKIEIAASAYLESTTVNQAEYMGMNEGLRATQAYGVTDLVVVGDSRLAIQQSLGVIACLKESLLTQLNIHRDSLRDFNSSDTSRHPGIQRFGRLAGRRDVGSKGAQNDINRGVEEQAGTTKPNSRIRFADTHDEDSEALPVEPEPQDGPNDVTTESSHVENGETSPGAAERPPSAEDVDPLEVQEKRRRRVGRAQVEELRWANLKLVL</sequence>
<dbReference type="Pfam" id="PF13456">
    <property type="entry name" value="RVT_3"/>
    <property type="match status" value="1"/>
</dbReference>
<keyword evidence="3" id="KW-0808">Transferase</keyword>
<gene>
    <name evidence="13" type="ORF">Pfra01_000955800</name>
</gene>
<organism evidence="13 14">
    <name type="scientific">Phytophthora fragariaefolia</name>
    <dbReference type="NCBI Taxonomy" id="1490495"/>
    <lineage>
        <taxon>Eukaryota</taxon>
        <taxon>Sar</taxon>
        <taxon>Stramenopiles</taxon>
        <taxon>Oomycota</taxon>
        <taxon>Peronosporomycetes</taxon>
        <taxon>Peronosporales</taxon>
        <taxon>Peronosporaceae</taxon>
        <taxon>Phytophthora</taxon>
    </lineage>
</organism>
<dbReference type="GO" id="GO:0003964">
    <property type="term" value="F:RNA-directed DNA polymerase activity"/>
    <property type="evidence" value="ECO:0007669"/>
    <property type="project" value="UniProtKB-KW"/>
</dbReference>
<feature type="compositionally biased region" description="Basic and acidic residues" evidence="10">
    <location>
        <begin position="462"/>
        <end position="481"/>
    </location>
</feature>
<feature type="region of interest" description="Disordered" evidence="10">
    <location>
        <begin position="1462"/>
        <end position="1582"/>
    </location>
</feature>
<dbReference type="Gene3D" id="2.40.70.10">
    <property type="entry name" value="Acid Proteases"/>
    <property type="match status" value="1"/>
</dbReference>
<dbReference type="EC" id="2.7.7.49" evidence="1"/>
<dbReference type="Proteomes" id="UP001165121">
    <property type="component" value="Unassembled WGS sequence"/>
</dbReference>
<feature type="compositionally biased region" description="Polar residues" evidence="10">
    <location>
        <begin position="524"/>
        <end position="539"/>
    </location>
</feature>
<feature type="region of interest" description="Disordered" evidence="10">
    <location>
        <begin position="644"/>
        <end position="708"/>
    </location>
</feature>
<keyword evidence="7" id="KW-0255">Endonuclease</keyword>
<dbReference type="CDD" id="cd00303">
    <property type="entry name" value="retropepsin_like"/>
    <property type="match status" value="1"/>
</dbReference>
<feature type="compositionally biased region" description="Basic residues" evidence="10">
    <location>
        <begin position="199"/>
        <end position="209"/>
    </location>
</feature>
<accession>A0A9W7CM90</accession>
<keyword evidence="4" id="KW-0548">Nucleotidyltransferase</keyword>
<proteinExistence type="predicted"/>
<keyword evidence="6" id="KW-0064">Aspartyl protease</keyword>
<feature type="compositionally biased region" description="Basic and acidic residues" evidence="10">
    <location>
        <begin position="354"/>
        <end position="377"/>
    </location>
</feature>
<keyword evidence="8" id="KW-0378">Hydrolase</keyword>
<dbReference type="OrthoDB" id="101273at2759"/>
<dbReference type="InterPro" id="IPR041373">
    <property type="entry name" value="RT_RNaseH"/>
</dbReference>
<protein>
    <recommendedName>
        <fullName evidence="1">RNA-directed DNA polymerase</fullName>
        <ecNumber evidence="1">2.7.7.49</ecNumber>
    </recommendedName>
</protein>
<dbReference type="GO" id="GO:0004190">
    <property type="term" value="F:aspartic-type endopeptidase activity"/>
    <property type="evidence" value="ECO:0007669"/>
    <property type="project" value="UniProtKB-KW"/>
</dbReference>
<keyword evidence="14" id="KW-1185">Reference proteome</keyword>
<dbReference type="Gene3D" id="3.30.70.270">
    <property type="match status" value="2"/>
</dbReference>
<evidence type="ECO:0000256" key="7">
    <source>
        <dbReference type="ARBA" id="ARBA00022759"/>
    </source>
</evidence>
<evidence type="ECO:0000259" key="12">
    <source>
        <dbReference type="Pfam" id="PF17917"/>
    </source>
</evidence>
<dbReference type="SUPFAM" id="SSF53098">
    <property type="entry name" value="Ribonuclease H-like"/>
    <property type="match status" value="1"/>
</dbReference>
<dbReference type="InterPro" id="IPR036397">
    <property type="entry name" value="RNaseH_sf"/>
</dbReference>
<dbReference type="GO" id="GO:0004523">
    <property type="term" value="F:RNA-DNA hybrid ribonuclease activity"/>
    <property type="evidence" value="ECO:0007669"/>
    <property type="project" value="InterPro"/>
</dbReference>
<dbReference type="InterPro" id="IPR051320">
    <property type="entry name" value="Viral_Replic_Matur_Polypro"/>
</dbReference>
<feature type="compositionally biased region" description="Low complexity" evidence="10">
    <location>
        <begin position="227"/>
        <end position="237"/>
    </location>
</feature>
<evidence type="ECO:0000256" key="3">
    <source>
        <dbReference type="ARBA" id="ARBA00022679"/>
    </source>
</evidence>
<feature type="region of interest" description="Disordered" evidence="10">
    <location>
        <begin position="38"/>
        <end position="77"/>
    </location>
</feature>
<evidence type="ECO:0000313" key="14">
    <source>
        <dbReference type="Proteomes" id="UP001165121"/>
    </source>
</evidence>
<feature type="compositionally biased region" description="Basic residues" evidence="10">
    <location>
        <begin position="378"/>
        <end position="397"/>
    </location>
</feature>
<dbReference type="Pfam" id="PF17917">
    <property type="entry name" value="RT_RNaseH"/>
    <property type="match status" value="1"/>
</dbReference>
<dbReference type="InterPro" id="IPR012337">
    <property type="entry name" value="RNaseH-like_sf"/>
</dbReference>
<feature type="compositionally biased region" description="Acidic residues" evidence="10">
    <location>
        <begin position="438"/>
        <end position="453"/>
    </location>
</feature>
<feature type="compositionally biased region" description="Gly residues" evidence="10">
    <location>
        <begin position="697"/>
        <end position="708"/>
    </location>
</feature>
<feature type="region of interest" description="Disordered" evidence="10">
    <location>
        <begin position="414"/>
        <end position="539"/>
    </location>
</feature>
<feature type="compositionally biased region" description="Basic and acidic residues" evidence="10">
    <location>
        <begin position="414"/>
        <end position="436"/>
    </location>
</feature>
<feature type="region of interest" description="Disordered" evidence="10">
    <location>
        <begin position="183"/>
        <end position="272"/>
    </location>
</feature>
<keyword evidence="5" id="KW-0540">Nuclease</keyword>
<feature type="region of interest" description="Disordered" evidence="10">
    <location>
        <begin position="345"/>
        <end position="398"/>
    </location>
</feature>
<dbReference type="InterPro" id="IPR043128">
    <property type="entry name" value="Rev_trsase/Diguanyl_cyclase"/>
</dbReference>
<evidence type="ECO:0000256" key="6">
    <source>
        <dbReference type="ARBA" id="ARBA00022750"/>
    </source>
</evidence>
<dbReference type="GO" id="GO:0003676">
    <property type="term" value="F:nucleic acid binding"/>
    <property type="evidence" value="ECO:0007669"/>
    <property type="project" value="InterPro"/>
</dbReference>
<evidence type="ECO:0000256" key="4">
    <source>
        <dbReference type="ARBA" id="ARBA00022695"/>
    </source>
</evidence>
<name>A0A9W7CM90_9STRA</name>
<comment type="caution">
    <text evidence="13">The sequence shown here is derived from an EMBL/GenBank/DDBJ whole genome shotgun (WGS) entry which is preliminary data.</text>
</comment>
<evidence type="ECO:0000256" key="1">
    <source>
        <dbReference type="ARBA" id="ARBA00012493"/>
    </source>
</evidence>
<dbReference type="PANTHER" id="PTHR33064">
    <property type="entry name" value="POL PROTEIN"/>
    <property type="match status" value="1"/>
</dbReference>
<evidence type="ECO:0000256" key="8">
    <source>
        <dbReference type="ARBA" id="ARBA00022801"/>
    </source>
</evidence>
<evidence type="ECO:0000256" key="5">
    <source>
        <dbReference type="ARBA" id="ARBA00022722"/>
    </source>
</evidence>
<evidence type="ECO:0000259" key="11">
    <source>
        <dbReference type="Pfam" id="PF13456"/>
    </source>
</evidence>
<dbReference type="EMBL" id="BSXT01000893">
    <property type="protein sequence ID" value="GMF35771.1"/>
    <property type="molecule type" value="Genomic_DNA"/>
</dbReference>
<keyword evidence="9" id="KW-0695">RNA-directed DNA polymerase</keyword>